<feature type="domain" description="DJ-1/PfpI" evidence="1">
    <location>
        <begin position="6"/>
        <end position="166"/>
    </location>
</feature>
<dbReference type="PANTHER" id="PTHR43130">
    <property type="entry name" value="ARAC-FAMILY TRANSCRIPTIONAL REGULATOR"/>
    <property type="match status" value="1"/>
</dbReference>
<dbReference type="EMBL" id="AWSQ01000002">
    <property type="protein sequence ID" value="KFX70091.1"/>
    <property type="molecule type" value="Genomic_DNA"/>
</dbReference>
<dbReference type="InterPro" id="IPR052158">
    <property type="entry name" value="INH-QAR"/>
</dbReference>
<comment type="caution">
    <text evidence="2">The sequence shown here is derived from an EMBL/GenBank/DDBJ whole genome shotgun (WGS) entry which is preliminary data.</text>
</comment>
<reference evidence="2 3" key="1">
    <citation type="journal article" date="2014" name="Genome Announc.">
        <title>Draft Genome Sequence of Petroleum Oil-Degrading Marine Bacterium Pseudomonas taeanensis Strain MS-3, Isolated from a Crude Oil-Contaminated Seashore.</title>
        <authorList>
            <person name="Lee S.Y."/>
            <person name="Kim S.H."/>
            <person name="Lee D.G."/>
            <person name="Shin S."/>
            <person name="Yun S.H."/>
            <person name="Choi C.W."/>
            <person name="Chung Y.H."/>
            <person name="Choi J.S."/>
            <person name="Kahng H.Y."/>
            <person name="Kim S.I."/>
        </authorList>
    </citation>
    <scope>NUCLEOTIDE SEQUENCE [LARGE SCALE GENOMIC DNA]</scope>
    <source>
        <strain evidence="2 3">MS-3</strain>
    </source>
</reference>
<dbReference type="STRING" id="1395571.TMS3_0111360"/>
<dbReference type="CDD" id="cd03139">
    <property type="entry name" value="GATase1_PfpI_2"/>
    <property type="match status" value="1"/>
</dbReference>
<accession>A0A0A1YLW8</accession>
<organism evidence="2 3">
    <name type="scientific">Pseudomonas taeanensis MS-3</name>
    <dbReference type="NCBI Taxonomy" id="1395571"/>
    <lineage>
        <taxon>Bacteria</taxon>
        <taxon>Pseudomonadati</taxon>
        <taxon>Pseudomonadota</taxon>
        <taxon>Gammaproteobacteria</taxon>
        <taxon>Pseudomonadales</taxon>
        <taxon>Pseudomonadaceae</taxon>
        <taxon>Pseudomonas</taxon>
    </lineage>
</organism>
<evidence type="ECO:0000313" key="3">
    <source>
        <dbReference type="Proteomes" id="UP000030063"/>
    </source>
</evidence>
<dbReference type="RefSeq" id="WP_025165347.1">
    <property type="nucleotide sequence ID" value="NZ_AWSQ01000002.1"/>
</dbReference>
<dbReference type="InterPro" id="IPR002818">
    <property type="entry name" value="DJ-1/PfpI"/>
</dbReference>
<proteinExistence type="predicted"/>
<dbReference type="GO" id="GO:0006355">
    <property type="term" value="P:regulation of DNA-templated transcription"/>
    <property type="evidence" value="ECO:0007669"/>
    <property type="project" value="TreeGrafter"/>
</dbReference>
<dbReference type="AlphaFoldDB" id="A0A0A1YLW8"/>
<sequence length="223" mass="24057">MTAPLKIGFLLYPNLTQLDLTGPAQVFAHMSGSQRHFVWKTMEAVPSDSGISLLPTDTFESCPDLDLLCIPGGPGQNALMQDAAVLGWLSRQGAQASWITSVCSGSLLLGAAGLLKGYRAASHWNYRQYLPAFGATIDEGRVVRDRNRITGGGITAGIDFALEVVATLRGQAEAEEIQLLLEYAPQPPFDCGRPELAEPQLVERVRQRLATSVHSMQGHAAKE</sequence>
<dbReference type="Proteomes" id="UP000030063">
    <property type="component" value="Unassembled WGS sequence"/>
</dbReference>
<dbReference type="SUPFAM" id="SSF52317">
    <property type="entry name" value="Class I glutamine amidotransferase-like"/>
    <property type="match status" value="1"/>
</dbReference>
<keyword evidence="3" id="KW-1185">Reference proteome</keyword>
<dbReference type="eggNOG" id="COG0693">
    <property type="taxonomic scope" value="Bacteria"/>
</dbReference>
<dbReference type="OrthoDB" id="9803764at2"/>
<dbReference type="PANTHER" id="PTHR43130:SF2">
    <property type="entry name" value="DJ-1_PFPI DOMAIN-CONTAINING PROTEIN"/>
    <property type="match status" value="1"/>
</dbReference>
<dbReference type="Pfam" id="PF01965">
    <property type="entry name" value="DJ-1_PfpI"/>
    <property type="match status" value="1"/>
</dbReference>
<protein>
    <submittedName>
        <fullName evidence="2">Thiamine biosynthesis protein ThiJ</fullName>
    </submittedName>
</protein>
<evidence type="ECO:0000313" key="2">
    <source>
        <dbReference type="EMBL" id="KFX70091.1"/>
    </source>
</evidence>
<gene>
    <name evidence="2" type="ORF">TMS3_0111360</name>
</gene>
<evidence type="ECO:0000259" key="1">
    <source>
        <dbReference type="Pfam" id="PF01965"/>
    </source>
</evidence>
<dbReference type="InterPro" id="IPR029062">
    <property type="entry name" value="Class_I_gatase-like"/>
</dbReference>
<name>A0A0A1YLW8_9PSED</name>
<dbReference type="Gene3D" id="3.40.50.880">
    <property type="match status" value="1"/>
</dbReference>